<organism evidence="4 5">
    <name type="scientific">Agrobacterium genomosp. 13 str. CFBP 6927</name>
    <dbReference type="NCBI Taxonomy" id="1183428"/>
    <lineage>
        <taxon>Bacteria</taxon>
        <taxon>Pseudomonadati</taxon>
        <taxon>Pseudomonadota</taxon>
        <taxon>Alphaproteobacteria</taxon>
        <taxon>Hyphomicrobiales</taxon>
        <taxon>Rhizobiaceae</taxon>
        <taxon>Rhizobium/Agrobacterium group</taxon>
        <taxon>Agrobacterium</taxon>
        <taxon>Agrobacterium tumefaciens complex</taxon>
    </lineage>
</organism>
<keyword evidence="1" id="KW-0472">Membrane</keyword>
<keyword evidence="1" id="KW-0812">Transmembrane</keyword>
<keyword evidence="4" id="KW-0012">Acyltransferase</keyword>
<dbReference type="Pfam" id="PF19040">
    <property type="entry name" value="SGNH"/>
    <property type="match status" value="1"/>
</dbReference>
<keyword evidence="5" id="KW-1185">Reference proteome</keyword>
<protein>
    <submittedName>
        <fullName evidence="4">Acyltransferase 3</fullName>
    </submittedName>
</protein>
<feature type="transmembrane region" description="Helical" evidence="1">
    <location>
        <begin position="6"/>
        <end position="25"/>
    </location>
</feature>
<sequence>MTQQVVIAFTLFLVYRIGLATPRMRLMTMNMNLAYRADIDGLRAVAVLAVVLYHAFPEVLPGGFVGVDVFFVISGFLITSIVAQEAQSGGFSFSRFYDRRFRRIAPALLVVLATSLAYGYFTLLPETFIRLAEQVAASAFGTANFYYLMHSGYFDPSSETQPMLHMWSLSVEEQFYLFWPVIIVLGWRWTGRNAKAVTTVILSVIFLASLAASVHLTKVDQSLAFYLMPTRAWELALGAMLVFAPTLNGVYGRVAPVVGLTMVAASIIVFNSSMPFPGALALLPCLGAALVIWPRLPELSGPKVLSTRYPVFLGKISYSLYLWHWPVLVFAGIRYEWNIPHSVRFALVIASILLATATWWVVEKPSRRWKPNPTTGIGFGVAGSVGISVIAAIVIFNAGFPQRFPASVNAAVAMKNYDYAPVFREGSCFLDPKQPASEFSGEACIGDHAVVLWGDSHAAHFYQALNEDIPGGVGQATASACPPVIGLTVPDRPNCKDFNDAVINKLVSQPPKTVVLAAAWTLLPDDVLPKLPGMLERTVAVLENAGIEVKVLGQVPSYRVTVPDLVAVRTQTGAAERGQRADLIEKLVPLDDKLAAHFQPSGRYISVLRSVCDADLSCPLLTDKGPVQFDYSHLTRDGASMFVGKFIEQLIR</sequence>
<feature type="transmembrane region" description="Helical" evidence="1">
    <location>
        <begin position="62"/>
        <end position="83"/>
    </location>
</feature>
<evidence type="ECO:0000259" key="2">
    <source>
        <dbReference type="Pfam" id="PF01757"/>
    </source>
</evidence>
<feature type="transmembrane region" description="Helical" evidence="1">
    <location>
        <begin position="277"/>
        <end position="296"/>
    </location>
</feature>
<dbReference type="PANTHER" id="PTHR23028:SF53">
    <property type="entry name" value="ACYL_TRANSF_3 DOMAIN-CONTAINING PROTEIN"/>
    <property type="match status" value="1"/>
</dbReference>
<dbReference type="InterPro" id="IPR043968">
    <property type="entry name" value="SGNH"/>
</dbReference>
<feature type="transmembrane region" description="Helical" evidence="1">
    <location>
        <begin position="37"/>
        <end position="56"/>
    </location>
</feature>
<reference evidence="4 5" key="1">
    <citation type="submission" date="2016-01" db="EMBL/GenBank/DDBJ databases">
        <authorList>
            <person name="Regsiter A."/>
            <person name="william w."/>
        </authorList>
    </citation>
    <scope>NUCLEOTIDE SEQUENCE [LARGE SCALE GENOMIC DNA]</scope>
    <source>
        <strain evidence="4 5">CFBP 6927</strain>
    </source>
</reference>
<dbReference type="EMBL" id="FBWH01000048">
    <property type="protein sequence ID" value="CUX63106.1"/>
    <property type="molecule type" value="Genomic_DNA"/>
</dbReference>
<name>A0ABM9VMT8_9HYPH</name>
<feature type="transmembrane region" description="Helical" evidence="1">
    <location>
        <begin position="374"/>
        <end position="396"/>
    </location>
</feature>
<evidence type="ECO:0000256" key="1">
    <source>
        <dbReference type="SAM" id="Phobius"/>
    </source>
</evidence>
<dbReference type="InterPro" id="IPR002656">
    <property type="entry name" value="Acyl_transf_3_dom"/>
</dbReference>
<feature type="domain" description="SGNH" evidence="3">
    <location>
        <begin position="440"/>
        <end position="646"/>
    </location>
</feature>
<feature type="transmembrane region" description="Helical" evidence="1">
    <location>
        <begin position="223"/>
        <end position="244"/>
    </location>
</feature>
<dbReference type="InterPro" id="IPR050879">
    <property type="entry name" value="Acyltransferase_3"/>
</dbReference>
<feature type="transmembrane region" description="Helical" evidence="1">
    <location>
        <begin position="345"/>
        <end position="362"/>
    </location>
</feature>
<feature type="transmembrane region" description="Helical" evidence="1">
    <location>
        <begin position="175"/>
        <end position="190"/>
    </location>
</feature>
<dbReference type="Proteomes" id="UP000191812">
    <property type="component" value="Unassembled WGS sequence"/>
</dbReference>
<keyword evidence="1" id="KW-1133">Transmembrane helix</keyword>
<dbReference type="GO" id="GO:0016746">
    <property type="term" value="F:acyltransferase activity"/>
    <property type="evidence" value="ECO:0007669"/>
    <property type="project" value="UniProtKB-KW"/>
</dbReference>
<accession>A0ABM9VMT8</accession>
<feature type="transmembrane region" description="Helical" evidence="1">
    <location>
        <begin position="104"/>
        <end position="123"/>
    </location>
</feature>
<feature type="domain" description="Acyltransferase 3" evidence="2">
    <location>
        <begin position="37"/>
        <end position="360"/>
    </location>
</feature>
<dbReference type="Pfam" id="PF01757">
    <property type="entry name" value="Acyl_transf_3"/>
    <property type="match status" value="1"/>
</dbReference>
<feature type="transmembrane region" description="Helical" evidence="1">
    <location>
        <begin position="316"/>
        <end position="333"/>
    </location>
</feature>
<gene>
    <name evidence="4" type="ORF">AGR13a_Lc90030</name>
</gene>
<evidence type="ECO:0000313" key="4">
    <source>
        <dbReference type="EMBL" id="CUX63106.1"/>
    </source>
</evidence>
<feature type="transmembrane region" description="Helical" evidence="1">
    <location>
        <begin position="196"/>
        <end position="216"/>
    </location>
</feature>
<keyword evidence="4" id="KW-0808">Transferase</keyword>
<evidence type="ECO:0000313" key="5">
    <source>
        <dbReference type="Proteomes" id="UP000191812"/>
    </source>
</evidence>
<dbReference type="PANTHER" id="PTHR23028">
    <property type="entry name" value="ACETYLTRANSFERASE"/>
    <property type="match status" value="1"/>
</dbReference>
<proteinExistence type="predicted"/>
<evidence type="ECO:0000259" key="3">
    <source>
        <dbReference type="Pfam" id="PF19040"/>
    </source>
</evidence>
<comment type="caution">
    <text evidence="4">The sequence shown here is derived from an EMBL/GenBank/DDBJ whole genome shotgun (WGS) entry which is preliminary data.</text>
</comment>